<keyword evidence="2" id="KW-0812">Transmembrane</keyword>
<dbReference type="AlphaFoldDB" id="A0A418Q602"/>
<evidence type="ECO:0000256" key="2">
    <source>
        <dbReference type="SAM" id="Phobius"/>
    </source>
</evidence>
<feature type="compositionally biased region" description="Polar residues" evidence="1">
    <location>
        <begin position="644"/>
        <end position="653"/>
    </location>
</feature>
<keyword evidence="5" id="KW-1185">Reference proteome</keyword>
<feature type="transmembrane region" description="Helical" evidence="2">
    <location>
        <begin position="677"/>
        <end position="697"/>
    </location>
</feature>
<gene>
    <name evidence="4" type="ORF">D3M95_08630</name>
</gene>
<keyword evidence="2" id="KW-0472">Membrane</keyword>
<feature type="region of interest" description="Disordered" evidence="1">
    <location>
        <begin position="628"/>
        <end position="668"/>
    </location>
</feature>
<dbReference type="InterPro" id="IPR036465">
    <property type="entry name" value="vWFA_dom_sf"/>
</dbReference>
<protein>
    <submittedName>
        <fullName evidence="4">VWA domain-containing protein</fullName>
    </submittedName>
</protein>
<dbReference type="OrthoDB" id="4318225at2"/>
<dbReference type="RefSeq" id="WP_119665049.1">
    <property type="nucleotide sequence ID" value="NZ_QXJK01000009.1"/>
</dbReference>
<evidence type="ECO:0000313" key="5">
    <source>
        <dbReference type="Proteomes" id="UP000285278"/>
    </source>
</evidence>
<reference evidence="4 5" key="1">
    <citation type="submission" date="2018-09" db="EMBL/GenBank/DDBJ databases">
        <title>Optimization and identification of Corynebacterium falsenii FN1-14 from fish paste.</title>
        <authorList>
            <person name="Daroonpunt R."/>
            <person name="Tanasupawat S."/>
        </authorList>
    </citation>
    <scope>NUCLEOTIDE SEQUENCE [LARGE SCALE GENOMIC DNA]</scope>
    <source>
        <strain evidence="4 5">FN1-14</strain>
    </source>
</reference>
<evidence type="ECO:0000256" key="1">
    <source>
        <dbReference type="SAM" id="MobiDB-lite"/>
    </source>
</evidence>
<comment type="caution">
    <text evidence="4">The sequence shown here is derived from an EMBL/GenBank/DDBJ whole genome shotgun (WGS) entry which is preliminary data.</text>
</comment>
<dbReference type="PANTHER" id="PTHR10579:SF43">
    <property type="entry name" value="ZINC FINGER (C3HC4-TYPE RING FINGER) FAMILY PROTEIN"/>
    <property type="match status" value="1"/>
</dbReference>
<sequence length="701" mass="73790">MAQSSWDRLWICSWKTAVARFSLMLLLFGLVGPVGSFTVDRAEAQAPSSQDADQRPIVLVLDASGSMLADDAGGEKRIDAAKDATRQLIDGLPEDQKFGVVTYGTGTGSDDADKERGCQDVTTLRPLATGDKQKAVDSVNGIQPRGWTPIGKALQQAADLLPDNKGTVVPVSDGEDTCAPPPVCEVAKDLVARGIDVKVNTIGLNINDQGRSELQCIAQSTGGVYADANDAASLSKQLSVATRDVAGATYAGEPIAGKDWTAPRSTVDLKDRTSEQTFGDAPEAVPGTMAEPMIYTDEVPTVPEGVNLNPVGDDMGSQYRSYKVWLNKGDTLVVGFLAPRRPLPGDAHPDDRAAVLETTVTEKSLSDEGGWYEQSGSNVDIDPSYFLSTIPSSSQTFHAGADGFYGVSVRKSGGMKFASDSVPFMLALAAFHDVDNADSAPPKKLDPMVVRVGSDSSPFVAGGTDPTNAPLLEPGTVTTDIAPGEVRYYRVRLGWGQSYVAVAQPLSGPESESEKISQVLRLHTFSPDFSYSSSAGGIKVIDEGPDAAGTQPRSVVGTEAVQLDATLGAKKTSSNDYEAFPSHPGEQIIAVTKDTNQESLQQHGLDVGQGNVQPQRFRLAVAREGEEITPGPVFTPIKSRDGSSEPNTGHAQPTDTAEGAAKDAAAESSPMSQKMPLLIGGGVIILVVIGALVAFGARRKQ</sequence>
<dbReference type="InterPro" id="IPR002035">
    <property type="entry name" value="VWF_A"/>
</dbReference>
<dbReference type="Proteomes" id="UP000285278">
    <property type="component" value="Unassembled WGS sequence"/>
</dbReference>
<dbReference type="Gene3D" id="3.40.50.410">
    <property type="entry name" value="von Willebrand factor, type A domain"/>
    <property type="match status" value="1"/>
</dbReference>
<organism evidence="4 5">
    <name type="scientific">Corynebacterium falsenii</name>
    <dbReference type="NCBI Taxonomy" id="108486"/>
    <lineage>
        <taxon>Bacteria</taxon>
        <taxon>Bacillati</taxon>
        <taxon>Actinomycetota</taxon>
        <taxon>Actinomycetes</taxon>
        <taxon>Mycobacteriales</taxon>
        <taxon>Corynebacteriaceae</taxon>
        <taxon>Corynebacterium</taxon>
    </lineage>
</organism>
<dbReference type="EMBL" id="QXJK01000009">
    <property type="protein sequence ID" value="RIX34156.1"/>
    <property type="molecule type" value="Genomic_DNA"/>
</dbReference>
<dbReference type="PANTHER" id="PTHR10579">
    <property type="entry name" value="CALCIUM-ACTIVATED CHLORIDE CHANNEL REGULATOR"/>
    <property type="match status" value="1"/>
</dbReference>
<dbReference type="SMART" id="SM00327">
    <property type="entry name" value="VWA"/>
    <property type="match status" value="1"/>
</dbReference>
<evidence type="ECO:0000313" key="4">
    <source>
        <dbReference type="EMBL" id="RIX34156.1"/>
    </source>
</evidence>
<dbReference type="STRING" id="1451189.CFAL_00655"/>
<evidence type="ECO:0000259" key="3">
    <source>
        <dbReference type="PROSITE" id="PS50234"/>
    </source>
</evidence>
<accession>A0A418Q602</accession>
<proteinExistence type="predicted"/>
<dbReference type="SUPFAM" id="SSF53300">
    <property type="entry name" value="vWA-like"/>
    <property type="match status" value="1"/>
</dbReference>
<dbReference type="InterPro" id="IPR051266">
    <property type="entry name" value="CLCR"/>
</dbReference>
<keyword evidence="2" id="KW-1133">Transmembrane helix</keyword>
<name>A0A418Q602_9CORY</name>
<dbReference type="Pfam" id="PF13519">
    <property type="entry name" value="VWA_2"/>
    <property type="match status" value="1"/>
</dbReference>
<feature type="domain" description="VWFA" evidence="3">
    <location>
        <begin position="56"/>
        <end position="245"/>
    </location>
</feature>
<dbReference type="PROSITE" id="PS50234">
    <property type="entry name" value="VWFA"/>
    <property type="match status" value="1"/>
</dbReference>